<gene>
    <name evidence="2" type="ORF">GXX24_03685</name>
</gene>
<evidence type="ECO:0000313" key="3">
    <source>
        <dbReference type="Proteomes" id="UP000580830"/>
    </source>
</evidence>
<feature type="compositionally biased region" description="Low complexity" evidence="1">
    <location>
        <begin position="17"/>
        <end position="31"/>
    </location>
</feature>
<dbReference type="Proteomes" id="UP000580830">
    <property type="component" value="Unassembled WGS sequence"/>
</dbReference>
<name>A0A832QXD7_9RHOB</name>
<sequence length="97" mass="9348">MTKRPDAAPPKGTSKTAPKTPANPAAQAAAPGTLVPSHGIGDGRAGAAPPRDPAPAIESTLVGTGGKLPPMSPRPAASGAENRDAPLRLEAAAGAAT</sequence>
<dbReference type="AlphaFoldDB" id="A0A832QXD7"/>
<feature type="compositionally biased region" description="Low complexity" evidence="1">
    <location>
        <begin position="45"/>
        <end position="57"/>
    </location>
</feature>
<reference evidence="2 3" key="1">
    <citation type="journal article" date="2020" name="Biotechnol. Biofuels">
        <title>New insights from the biogas microbiome by comprehensive genome-resolved metagenomics of nearly 1600 species originating from multiple anaerobic digesters.</title>
        <authorList>
            <person name="Campanaro S."/>
            <person name="Treu L."/>
            <person name="Rodriguez-R L.M."/>
            <person name="Kovalovszki A."/>
            <person name="Ziels R.M."/>
            <person name="Maus I."/>
            <person name="Zhu X."/>
            <person name="Kougias P.G."/>
            <person name="Basile A."/>
            <person name="Luo G."/>
            <person name="Schluter A."/>
            <person name="Konstantinidis K.T."/>
            <person name="Angelidaki I."/>
        </authorList>
    </citation>
    <scope>NUCLEOTIDE SEQUENCE [LARGE SCALE GENOMIC DNA]</scope>
    <source>
        <strain evidence="2">AS04akNAM_125</strain>
    </source>
</reference>
<evidence type="ECO:0000256" key="1">
    <source>
        <dbReference type="SAM" id="MobiDB-lite"/>
    </source>
</evidence>
<feature type="non-terminal residue" evidence="2">
    <location>
        <position position="97"/>
    </location>
</feature>
<accession>A0A832QXD7</accession>
<evidence type="ECO:0000313" key="2">
    <source>
        <dbReference type="EMBL" id="HHW33228.1"/>
    </source>
</evidence>
<feature type="region of interest" description="Disordered" evidence="1">
    <location>
        <begin position="1"/>
        <end position="97"/>
    </location>
</feature>
<comment type="caution">
    <text evidence="2">The sequence shown here is derived from an EMBL/GenBank/DDBJ whole genome shotgun (WGS) entry which is preliminary data.</text>
</comment>
<protein>
    <submittedName>
        <fullName evidence="2">Uncharacterized protein</fullName>
    </submittedName>
</protein>
<dbReference type="EMBL" id="DULP01000056">
    <property type="protein sequence ID" value="HHW33228.1"/>
    <property type="molecule type" value="Genomic_DNA"/>
</dbReference>
<proteinExistence type="predicted"/>
<organism evidence="2 3">
    <name type="scientific">Paracoccus solventivorans</name>
    <dbReference type="NCBI Taxonomy" id="53463"/>
    <lineage>
        <taxon>Bacteria</taxon>
        <taxon>Pseudomonadati</taxon>
        <taxon>Pseudomonadota</taxon>
        <taxon>Alphaproteobacteria</taxon>
        <taxon>Rhodobacterales</taxon>
        <taxon>Paracoccaceae</taxon>
        <taxon>Paracoccus</taxon>
    </lineage>
</organism>